<dbReference type="RefSeq" id="WP_176254418.1">
    <property type="nucleotide sequence ID" value="NZ_BAABXL010000001.1"/>
</dbReference>
<gene>
    <name evidence="1" type="ORF">F130042H8_28970</name>
</gene>
<dbReference type="Gene3D" id="6.10.320.10">
    <property type="match status" value="1"/>
</dbReference>
<accession>A0ABQ0B0M5</accession>
<dbReference type="EMBL" id="BAABXL010000001">
    <property type="protein sequence ID" value="GAA6269837.1"/>
    <property type="molecule type" value="Genomic_DNA"/>
</dbReference>
<protein>
    <submittedName>
        <fullName evidence="1">Uncharacterized protein</fullName>
    </submittedName>
</protein>
<evidence type="ECO:0000313" key="1">
    <source>
        <dbReference type="EMBL" id="GAA6269837.1"/>
    </source>
</evidence>
<reference evidence="1 2" key="1">
    <citation type="submission" date="2024-04" db="EMBL/GenBank/DDBJ databases">
        <title>Defined microbial consortia suppress multidrug-resistant proinflammatory Enterobacteriaceae via ecological control.</title>
        <authorList>
            <person name="Furuichi M."/>
            <person name="Kawaguchi T."/>
            <person name="Pust M."/>
            <person name="Yasuma K."/>
            <person name="Plichta D."/>
            <person name="Hasegawa N."/>
            <person name="Ohya T."/>
            <person name="Bhattarai S."/>
            <person name="Sasajima S."/>
            <person name="Aoto Y."/>
            <person name="Tuganbaev T."/>
            <person name="Yaginuma M."/>
            <person name="Ueda M."/>
            <person name="Okahashi N."/>
            <person name="Amafuji K."/>
            <person name="Kiridooshi Y."/>
            <person name="Sugita K."/>
            <person name="Strazar M."/>
            <person name="Skelly A."/>
            <person name="Suda W."/>
            <person name="Hattori M."/>
            <person name="Nakamoto N."/>
            <person name="Caballero S."/>
            <person name="Norman J."/>
            <person name="Olle B."/>
            <person name="Tanoue T."/>
            <person name="Arita M."/>
            <person name="Bucci V."/>
            <person name="Atarashi K."/>
            <person name="Xavier R."/>
            <person name="Honda K."/>
        </authorList>
    </citation>
    <scope>NUCLEOTIDE SEQUENCE [LARGE SCALE GENOMIC DNA]</scope>
    <source>
        <strain evidence="2">f13</strain>
    </source>
</reference>
<evidence type="ECO:0000313" key="2">
    <source>
        <dbReference type="Proteomes" id="UP001600894"/>
    </source>
</evidence>
<sequence>MRYTSSEANKLLRRLTEERDALLVKELKSSTFLAAMGEDVDSVRPDYDYAQTQKELEELDRKIRMVKHAINGFNVSHEVQGFDMTIDQMLVYIPQLTSKKKKLSNMKSRLPKQREMAGGFGHTGSIIDYCYANYNIGKAEADYAAVSDELARAQTALDAVNSTETMEIDL</sequence>
<name>A0ABQ0B0M5_9FIRM</name>
<comment type="caution">
    <text evidence="1">The sequence shown here is derived from an EMBL/GenBank/DDBJ whole genome shotgun (WGS) entry which is preliminary data.</text>
</comment>
<proteinExistence type="predicted"/>
<organism evidence="1 2">
    <name type="scientific">Enterocloster alcoholdehydrogenati</name>
    <dbReference type="NCBI Taxonomy" id="2547410"/>
    <lineage>
        <taxon>Bacteria</taxon>
        <taxon>Bacillati</taxon>
        <taxon>Bacillota</taxon>
        <taxon>Clostridia</taxon>
        <taxon>Lachnospirales</taxon>
        <taxon>Lachnospiraceae</taxon>
        <taxon>Enterocloster</taxon>
    </lineage>
</organism>
<dbReference type="Proteomes" id="UP001600894">
    <property type="component" value="Unassembled WGS sequence"/>
</dbReference>
<keyword evidence="2" id="KW-1185">Reference proteome</keyword>